<sequence length="157" mass="17739">DDLRVMPPWPADATNQWLMTTPTEKMASMTSQPSTWAEGSSKIVVNTNFPSKIASTSMKTMTMLPSSYSDSGLTMAYQPGLRRAAPLYYKAKRCHGSVHRHNQHVRRRRWRRRWPTGSGHRAYSSTSPHVLHTRVARVSCTVCCQPRGTTYSSLPVM</sequence>
<proteinExistence type="predicted"/>
<keyword evidence="2" id="KW-1185">Reference proteome</keyword>
<feature type="non-terminal residue" evidence="1">
    <location>
        <position position="157"/>
    </location>
</feature>
<organism evidence="1 2">
    <name type="scientific">Meganyctiphanes norvegica</name>
    <name type="common">Northern krill</name>
    <name type="synonym">Thysanopoda norvegica</name>
    <dbReference type="NCBI Taxonomy" id="48144"/>
    <lineage>
        <taxon>Eukaryota</taxon>
        <taxon>Metazoa</taxon>
        <taxon>Ecdysozoa</taxon>
        <taxon>Arthropoda</taxon>
        <taxon>Crustacea</taxon>
        <taxon>Multicrustacea</taxon>
        <taxon>Malacostraca</taxon>
        <taxon>Eumalacostraca</taxon>
        <taxon>Eucarida</taxon>
        <taxon>Euphausiacea</taxon>
        <taxon>Euphausiidae</taxon>
        <taxon>Meganyctiphanes</taxon>
    </lineage>
</organism>
<comment type="caution">
    <text evidence="1">The sequence shown here is derived from an EMBL/GenBank/DDBJ whole genome shotgun (WGS) entry which is preliminary data.</text>
</comment>
<protein>
    <submittedName>
        <fullName evidence="1">Uncharacterized protein</fullName>
    </submittedName>
</protein>
<dbReference type="AlphaFoldDB" id="A0AAV2R1Y6"/>
<gene>
    <name evidence="1" type="ORF">MNOR_LOCUS19727</name>
</gene>
<dbReference type="Proteomes" id="UP001497623">
    <property type="component" value="Unassembled WGS sequence"/>
</dbReference>
<feature type="non-terminal residue" evidence="1">
    <location>
        <position position="1"/>
    </location>
</feature>
<name>A0AAV2R1Y6_MEGNR</name>
<evidence type="ECO:0000313" key="1">
    <source>
        <dbReference type="EMBL" id="CAL4111814.1"/>
    </source>
</evidence>
<reference evidence="1 2" key="1">
    <citation type="submission" date="2024-05" db="EMBL/GenBank/DDBJ databases">
        <authorList>
            <person name="Wallberg A."/>
        </authorList>
    </citation>
    <scope>NUCLEOTIDE SEQUENCE [LARGE SCALE GENOMIC DNA]</scope>
</reference>
<dbReference type="EMBL" id="CAXKWB010014816">
    <property type="protein sequence ID" value="CAL4111814.1"/>
    <property type="molecule type" value="Genomic_DNA"/>
</dbReference>
<accession>A0AAV2R1Y6</accession>
<evidence type="ECO:0000313" key="2">
    <source>
        <dbReference type="Proteomes" id="UP001497623"/>
    </source>
</evidence>